<comment type="caution">
    <text evidence="1">The sequence shown here is derived from an EMBL/GenBank/DDBJ whole genome shotgun (WGS) entry which is preliminary data.</text>
</comment>
<evidence type="ECO:0000313" key="1">
    <source>
        <dbReference type="EMBL" id="GEB60225.1"/>
    </source>
</evidence>
<evidence type="ECO:0000313" key="2">
    <source>
        <dbReference type="Proteomes" id="UP000315226"/>
    </source>
</evidence>
<accession>A0A4Y3RS12</accession>
<gene>
    <name evidence="1" type="ORF">SGA01_58300</name>
</gene>
<proteinExistence type="predicted"/>
<dbReference type="AlphaFoldDB" id="A0A4Y3RS12"/>
<sequence length="60" mass="6539">MKTAFWRLPTHHRGGLCGLDIGPVTNGAHHELIVYIDMNSSRSVMAKRGLPRDAAGTRPA</sequence>
<organism evidence="1 2">
    <name type="scientific">Streptomyces gardneri</name>
    <dbReference type="NCBI Taxonomy" id="66892"/>
    <lineage>
        <taxon>Bacteria</taxon>
        <taxon>Bacillati</taxon>
        <taxon>Actinomycetota</taxon>
        <taxon>Actinomycetes</taxon>
        <taxon>Kitasatosporales</taxon>
        <taxon>Streptomycetaceae</taxon>
        <taxon>Streptomyces</taxon>
    </lineage>
</organism>
<protein>
    <submittedName>
        <fullName evidence="1">Uncharacterized protein</fullName>
    </submittedName>
</protein>
<keyword evidence="2" id="KW-1185">Reference proteome</keyword>
<dbReference type="EMBL" id="BJMN01000040">
    <property type="protein sequence ID" value="GEB60225.1"/>
    <property type="molecule type" value="Genomic_DNA"/>
</dbReference>
<reference evidence="1 2" key="1">
    <citation type="submission" date="2019-06" db="EMBL/GenBank/DDBJ databases">
        <title>Whole genome shotgun sequence of Streptomyces gardneri NBRC 12865.</title>
        <authorList>
            <person name="Hosoyama A."/>
            <person name="Uohara A."/>
            <person name="Ohji S."/>
            <person name="Ichikawa N."/>
        </authorList>
    </citation>
    <scope>NUCLEOTIDE SEQUENCE [LARGE SCALE GENOMIC DNA]</scope>
    <source>
        <strain evidence="1 2">NBRC 12865</strain>
    </source>
</reference>
<dbReference type="Proteomes" id="UP000315226">
    <property type="component" value="Unassembled WGS sequence"/>
</dbReference>
<name>A0A4Y3RS12_9ACTN</name>